<name>A0A1G2IFF6_9BACT</name>
<evidence type="ECO:0000259" key="2">
    <source>
        <dbReference type="Pfam" id="PF13439"/>
    </source>
</evidence>
<dbReference type="InterPro" id="IPR028098">
    <property type="entry name" value="Glyco_trans_4-like_N"/>
</dbReference>
<gene>
    <name evidence="3" type="ORF">A2908_03340</name>
</gene>
<evidence type="ECO:0000313" key="3">
    <source>
        <dbReference type="EMBL" id="OGZ73387.1"/>
    </source>
</evidence>
<sequence length="378" mass="41839">MRKKIVFFLPSFEPGGTERNVVNLVNHINKERYVVSLVLGKKEGDFIKEVESGIPIISLNASSSIGLLFALIRYFNSQKPDIFISAFPRINIVSLVAKIFSGAATKIVITEHSVFSMLSVIAKTPWRRTFARFFMPLLGRLMYPRADSIVCVSRGIADDLKKVVGVASNIKVIYNPVIDDNIYQLVNEPVHHTLFSNQDMPVIMAVGRLVKCKDYPTLLKAFKLIIQKQPAHLVILGRGPEKETLEGIVGQMGLVSQVTFLGFQDNPYKYMSKASVFVLSSLQEGFGNVIIEAMACGTPVVSTNCPAGPGEIIEHMSNGILVPVGDEKKLAEAILEVLNKPALAIRFSREGRATAERFSVQKSVAEYEKVFQTLIHNQ</sequence>
<dbReference type="PANTHER" id="PTHR12526">
    <property type="entry name" value="GLYCOSYLTRANSFERASE"/>
    <property type="match status" value="1"/>
</dbReference>
<dbReference type="Pfam" id="PF00534">
    <property type="entry name" value="Glycos_transf_1"/>
    <property type="match status" value="1"/>
</dbReference>
<comment type="caution">
    <text evidence="3">The sequence shown here is derived from an EMBL/GenBank/DDBJ whole genome shotgun (WGS) entry which is preliminary data.</text>
</comment>
<dbReference type="CDD" id="cd03811">
    <property type="entry name" value="GT4_GT28_WabH-like"/>
    <property type="match status" value="1"/>
</dbReference>
<feature type="domain" description="Glycosyl transferase family 1" evidence="1">
    <location>
        <begin position="195"/>
        <end position="352"/>
    </location>
</feature>
<feature type="domain" description="Glycosyltransferase subfamily 4-like N-terminal" evidence="2">
    <location>
        <begin position="14"/>
        <end position="177"/>
    </location>
</feature>
<evidence type="ECO:0008006" key="5">
    <source>
        <dbReference type="Google" id="ProtNLM"/>
    </source>
</evidence>
<dbReference type="SUPFAM" id="SSF53756">
    <property type="entry name" value="UDP-Glycosyltransferase/glycogen phosphorylase"/>
    <property type="match status" value="1"/>
</dbReference>
<dbReference type="AlphaFoldDB" id="A0A1G2IFF6"/>
<reference evidence="3 4" key="1">
    <citation type="journal article" date="2016" name="Nat. Commun.">
        <title>Thousands of microbial genomes shed light on interconnected biogeochemical processes in an aquifer system.</title>
        <authorList>
            <person name="Anantharaman K."/>
            <person name="Brown C.T."/>
            <person name="Hug L.A."/>
            <person name="Sharon I."/>
            <person name="Castelle C.J."/>
            <person name="Probst A.J."/>
            <person name="Thomas B.C."/>
            <person name="Singh A."/>
            <person name="Wilkins M.J."/>
            <person name="Karaoz U."/>
            <person name="Brodie E.L."/>
            <person name="Williams K.H."/>
            <person name="Hubbard S.S."/>
            <person name="Banfield J.F."/>
        </authorList>
    </citation>
    <scope>NUCLEOTIDE SEQUENCE [LARGE SCALE GENOMIC DNA]</scope>
</reference>
<dbReference type="Pfam" id="PF13439">
    <property type="entry name" value="Glyco_transf_4"/>
    <property type="match status" value="1"/>
</dbReference>
<evidence type="ECO:0000313" key="4">
    <source>
        <dbReference type="Proteomes" id="UP000176774"/>
    </source>
</evidence>
<dbReference type="Proteomes" id="UP000176774">
    <property type="component" value="Unassembled WGS sequence"/>
</dbReference>
<dbReference type="EMBL" id="MHPA01000014">
    <property type="protein sequence ID" value="OGZ73387.1"/>
    <property type="molecule type" value="Genomic_DNA"/>
</dbReference>
<dbReference type="GO" id="GO:0016757">
    <property type="term" value="F:glycosyltransferase activity"/>
    <property type="evidence" value="ECO:0007669"/>
    <property type="project" value="InterPro"/>
</dbReference>
<organism evidence="3 4">
    <name type="scientific">Candidatus Staskawiczbacteria bacterium RIFCSPLOWO2_01_FULL_38_12b</name>
    <dbReference type="NCBI Taxonomy" id="1802214"/>
    <lineage>
        <taxon>Bacteria</taxon>
        <taxon>Candidatus Staskawicziibacteriota</taxon>
    </lineage>
</organism>
<accession>A0A1G2IFF6</accession>
<evidence type="ECO:0000259" key="1">
    <source>
        <dbReference type="Pfam" id="PF00534"/>
    </source>
</evidence>
<dbReference type="PANTHER" id="PTHR12526:SF630">
    <property type="entry name" value="GLYCOSYLTRANSFERASE"/>
    <property type="match status" value="1"/>
</dbReference>
<dbReference type="STRING" id="1802214.A2908_03340"/>
<dbReference type="Gene3D" id="3.40.50.2000">
    <property type="entry name" value="Glycogen Phosphorylase B"/>
    <property type="match status" value="2"/>
</dbReference>
<protein>
    <recommendedName>
        <fullName evidence="5">Glycosyl transferase</fullName>
    </recommendedName>
</protein>
<proteinExistence type="predicted"/>
<dbReference type="InterPro" id="IPR001296">
    <property type="entry name" value="Glyco_trans_1"/>
</dbReference>